<keyword evidence="4" id="KW-1185">Reference proteome</keyword>
<dbReference type="GO" id="GO:0005975">
    <property type="term" value="P:carbohydrate metabolic process"/>
    <property type="evidence" value="ECO:0007669"/>
    <property type="project" value="InterPro"/>
</dbReference>
<gene>
    <name evidence="3" type="ORF">Prum_025760</name>
</gene>
<evidence type="ECO:0000313" key="4">
    <source>
        <dbReference type="Proteomes" id="UP000482960"/>
    </source>
</evidence>
<dbReference type="AlphaFoldDB" id="A0A6V8KYL2"/>
<feature type="region of interest" description="Disordered" evidence="1">
    <location>
        <begin position="421"/>
        <end position="442"/>
    </location>
</feature>
<dbReference type="Pfam" id="PF14742">
    <property type="entry name" value="GDE_N_bis"/>
    <property type="match status" value="1"/>
</dbReference>
<comment type="caution">
    <text evidence="3">The sequence shown here is derived from an EMBL/GenBank/DDBJ whole genome shotgun (WGS) entry which is preliminary data.</text>
</comment>
<reference evidence="3 4" key="2">
    <citation type="submission" date="2020-03" db="EMBL/GenBank/DDBJ databases">
        <authorList>
            <person name="Ichikawa N."/>
            <person name="Kimura A."/>
            <person name="Kitahashi Y."/>
            <person name="Uohara A."/>
        </authorList>
    </citation>
    <scope>NUCLEOTIDE SEQUENCE [LARGE SCALE GENOMIC DNA]</scope>
    <source>
        <strain evidence="3 4">NBRC 108638</strain>
    </source>
</reference>
<feature type="compositionally biased region" description="Polar residues" evidence="1">
    <location>
        <begin position="427"/>
        <end position="442"/>
    </location>
</feature>
<feature type="domain" description="Putative glycogen debranching enzyme N-terminal" evidence="2">
    <location>
        <begin position="1"/>
        <end position="155"/>
    </location>
</feature>
<protein>
    <recommendedName>
        <fullName evidence="2">Putative glycogen debranching enzyme N-terminal domain-containing protein</fullName>
    </recommendedName>
</protein>
<dbReference type="InterPro" id="IPR032856">
    <property type="entry name" value="GDE_N_bis"/>
</dbReference>
<dbReference type="SUPFAM" id="SSF48208">
    <property type="entry name" value="Six-hairpin glycosidases"/>
    <property type="match status" value="1"/>
</dbReference>
<dbReference type="InterPro" id="IPR012341">
    <property type="entry name" value="6hp_glycosidase-like_sf"/>
</dbReference>
<dbReference type="Gene3D" id="1.50.10.10">
    <property type="match status" value="1"/>
</dbReference>
<dbReference type="EMBL" id="BLPG01000001">
    <property type="protein sequence ID" value="GFJ88934.1"/>
    <property type="molecule type" value="Genomic_DNA"/>
</dbReference>
<reference evidence="3 4" key="1">
    <citation type="submission" date="2020-03" db="EMBL/GenBank/DDBJ databases">
        <title>Whole genome shotgun sequence of Phytohabitans rumicis NBRC 108638.</title>
        <authorList>
            <person name="Komaki H."/>
            <person name="Tamura T."/>
        </authorList>
    </citation>
    <scope>NUCLEOTIDE SEQUENCE [LARGE SCALE GENOMIC DNA]</scope>
    <source>
        <strain evidence="3 4">NBRC 108638</strain>
    </source>
</reference>
<dbReference type="InterPro" id="IPR008928">
    <property type="entry name" value="6-hairpin_glycosidase_sf"/>
</dbReference>
<accession>A0A6V8KYL2</accession>
<dbReference type="Proteomes" id="UP000482960">
    <property type="component" value="Unassembled WGS sequence"/>
</dbReference>
<name>A0A6V8KYL2_9ACTN</name>
<dbReference type="RefSeq" id="WP_246277834.1">
    <property type="nucleotide sequence ID" value="NZ_BLPG01000001.1"/>
</dbReference>
<evidence type="ECO:0000313" key="3">
    <source>
        <dbReference type="EMBL" id="GFJ88934.1"/>
    </source>
</evidence>
<evidence type="ECO:0000259" key="2">
    <source>
        <dbReference type="Pfam" id="PF14742"/>
    </source>
</evidence>
<sequence>MFHADARALARASLLVDGREPEPIGYAPAGPGADRFVSVVRWLGDPIPDPTVRVDRLRRVVPGGMSEEIVVSSTADVPVRATVTLEVACDLAPMEVVKSGGSVPPVSPADALTWIAHGTTVRVTGDGTASGSGLLWDVDLPTRGSATLRWQVRVDDTRAAVAAPSGPIEWSRPEVTADDHRLVRLLDRSLDDLATLRLAEQGDTFLAAGVPWYLTLFGRDSIWAARMLLPLGTGLAAGTLRVLARRQGRRVDAHTGEEPGKIMHELRRDEFTSLPPAYYGTVDATPLWVSLLHDAWRWGMPADEVAALLPALEAALDWLGGHADFLRYVDTTGRGLANQGWKDSGDAVRFRDGRRAEPPIALAEVQGYAYQAAVQGAALLDAFGRPGGDRWREYADALAERFRAAYWVDGPHGRTRHWRSTAAGARSTRSPATSGTCSAPGC</sequence>
<evidence type="ECO:0000256" key="1">
    <source>
        <dbReference type="SAM" id="MobiDB-lite"/>
    </source>
</evidence>
<organism evidence="3 4">
    <name type="scientific">Phytohabitans rumicis</name>
    <dbReference type="NCBI Taxonomy" id="1076125"/>
    <lineage>
        <taxon>Bacteria</taxon>
        <taxon>Bacillati</taxon>
        <taxon>Actinomycetota</taxon>
        <taxon>Actinomycetes</taxon>
        <taxon>Micromonosporales</taxon>
        <taxon>Micromonosporaceae</taxon>
    </lineage>
</organism>
<proteinExistence type="predicted"/>